<evidence type="ECO:0000313" key="3">
    <source>
        <dbReference type="EMBL" id="TDP81723.1"/>
    </source>
</evidence>
<protein>
    <submittedName>
        <fullName evidence="3">VanZ family protein</fullName>
    </submittedName>
</protein>
<keyword evidence="1" id="KW-1133">Transmembrane helix</keyword>
<feature type="transmembrane region" description="Helical" evidence="1">
    <location>
        <begin position="279"/>
        <end position="301"/>
    </location>
</feature>
<feature type="transmembrane region" description="Helical" evidence="1">
    <location>
        <begin position="121"/>
        <end position="139"/>
    </location>
</feature>
<dbReference type="AlphaFoldDB" id="A0A4R6R6Y7"/>
<dbReference type="Proteomes" id="UP000294593">
    <property type="component" value="Unassembled WGS sequence"/>
</dbReference>
<evidence type="ECO:0000259" key="2">
    <source>
        <dbReference type="Pfam" id="PF04892"/>
    </source>
</evidence>
<feature type="transmembrane region" description="Helical" evidence="1">
    <location>
        <begin position="353"/>
        <end position="372"/>
    </location>
</feature>
<accession>A0A4R6R6Y7</accession>
<name>A0A4R6R6Y7_9BURK</name>
<keyword evidence="1" id="KW-0472">Membrane</keyword>
<dbReference type="EMBL" id="SNXW01000007">
    <property type="protein sequence ID" value="TDP81723.1"/>
    <property type="molecule type" value="Genomic_DNA"/>
</dbReference>
<dbReference type="RefSeq" id="WP_133609900.1">
    <property type="nucleotide sequence ID" value="NZ_SNXW01000007.1"/>
</dbReference>
<feature type="domain" description="VanZ-like" evidence="2">
    <location>
        <begin position="44"/>
        <end position="128"/>
    </location>
</feature>
<feature type="transmembrane region" description="Helical" evidence="1">
    <location>
        <begin position="251"/>
        <end position="273"/>
    </location>
</feature>
<dbReference type="NCBIfam" id="NF037970">
    <property type="entry name" value="vanZ_1"/>
    <property type="match status" value="1"/>
</dbReference>
<evidence type="ECO:0000256" key="1">
    <source>
        <dbReference type="SAM" id="Phobius"/>
    </source>
</evidence>
<sequence length="383" mass="42065">MSLHRSSAWPLSWAAAALIVYATLHPMAGWHWPDSHVFSWVLPKQPNELMDDVVANLLGYLPLGFILCLAHLRSRWQAPWAALRTLALCVALSYSLELLQFTVPGRVPSMSDWVLNSLGSAWGVLGAITVHALGLVDAWHRLRERWFIPQAGHGLALLSLWPLGLLFPPPLPLGQGQLWPHLRIGLVELTRDTPWQAWLLPEDPLTLWSSVHARVVASPWIDGVEVLTVAAGMLAPLCVACAVARPRVLRIAMLSGLVLIGVGMSALSSALNFGPVHAFSWVTTQAMAGLLLGAAAAVPMVAWRRRTCAALGVGVVLTLVVLIHLAPPDAYYAQTLQAWENGRFIRFHGLSRWFGILWPYVALAWLLGRWWGHEADAPVPRQA</sequence>
<comment type="caution">
    <text evidence="3">The sequence shown here is derived from an EMBL/GenBank/DDBJ whole genome shotgun (WGS) entry which is preliminary data.</text>
</comment>
<keyword evidence="1" id="KW-0812">Transmembrane</keyword>
<proteinExistence type="predicted"/>
<dbReference type="InterPro" id="IPR006976">
    <property type="entry name" value="VanZ-like"/>
</dbReference>
<evidence type="ECO:0000313" key="4">
    <source>
        <dbReference type="Proteomes" id="UP000294593"/>
    </source>
</evidence>
<organism evidence="3 4">
    <name type="scientific">Aquabacterium commune</name>
    <dbReference type="NCBI Taxonomy" id="70586"/>
    <lineage>
        <taxon>Bacteria</taxon>
        <taxon>Pseudomonadati</taxon>
        <taxon>Pseudomonadota</taxon>
        <taxon>Betaproteobacteria</taxon>
        <taxon>Burkholderiales</taxon>
        <taxon>Aquabacterium</taxon>
    </lineage>
</organism>
<reference evidence="3 4" key="1">
    <citation type="submission" date="2019-03" db="EMBL/GenBank/DDBJ databases">
        <title>Genomic Encyclopedia of Type Strains, Phase IV (KMG-IV): sequencing the most valuable type-strain genomes for metagenomic binning, comparative biology and taxonomic classification.</title>
        <authorList>
            <person name="Goeker M."/>
        </authorList>
    </citation>
    <scope>NUCLEOTIDE SEQUENCE [LARGE SCALE GENOMIC DNA]</scope>
    <source>
        <strain evidence="3 4">DSM 11901</strain>
    </source>
</reference>
<feature type="transmembrane region" description="Helical" evidence="1">
    <location>
        <begin position="53"/>
        <end position="72"/>
    </location>
</feature>
<feature type="transmembrane region" description="Helical" evidence="1">
    <location>
        <begin position="12"/>
        <end position="33"/>
    </location>
</feature>
<keyword evidence="4" id="KW-1185">Reference proteome</keyword>
<dbReference type="OrthoDB" id="9780818at2"/>
<dbReference type="Pfam" id="PF04892">
    <property type="entry name" value="VanZ"/>
    <property type="match status" value="1"/>
</dbReference>
<gene>
    <name evidence="3" type="ORF">EV672_107154</name>
</gene>
<feature type="transmembrane region" description="Helical" evidence="1">
    <location>
        <begin position="308"/>
        <end position="326"/>
    </location>
</feature>
<feature type="transmembrane region" description="Helical" evidence="1">
    <location>
        <begin position="81"/>
        <end position="101"/>
    </location>
</feature>